<feature type="region of interest" description="Disordered" evidence="1">
    <location>
        <begin position="156"/>
        <end position="176"/>
    </location>
</feature>
<proteinExistence type="predicted"/>
<evidence type="ECO:0000313" key="2">
    <source>
        <dbReference type="EMBL" id="EAR10467.1"/>
    </source>
</evidence>
<dbReference type="HOGENOM" id="CLU_1523948_0_0_6"/>
<gene>
    <name evidence="2" type="ORF">MED297_01560</name>
</gene>
<dbReference type="Proteomes" id="UP000005953">
    <property type="component" value="Unassembled WGS sequence"/>
</dbReference>
<accession>A4BBY2</accession>
<organism evidence="2 3">
    <name type="scientific">Reinekea blandensis MED297</name>
    <dbReference type="NCBI Taxonomy" id="314283"/>
    <lineage>
        <taxon>Bacteria</taxon>
        <taxon>Pseudomonadati</taxon>
        <taxon>Pseudomonadota</taxon>
        <taxon>Gammaproteobacteria</taxon>
        <taxon>Oceanospirillales</taxon>
        <taxon>Saccharospirillaceae</taxon>
        <taxon>Reinekea</taxon>
    </lineage>
</organism>
<comment type="caution">
    <text evidence="2">The sequence shown here is derived from an EMBL/GenBank/DDBJ whole genome shotgun (WGS) entry which is preliminary data.</text>
</comment>
<dbReference type="EMBL" id="AAOE01000004">
    <property type="protein sequence ID" value="EAR10467.1"/>
    <property type="molecule type" value="Genomic_DNA"/>
</dbReference>
<evidence type="ECO:0000256" key="1">
    <source>
        <dbReference type="SAM" id="MobiDB-lite"/>
    </source>
</evidence>
<dbReference type="RefSeq" id="WP_008046726.1">
    <property type="nucleotide sequence ID" value="NZ_CH724153.1"/>
</dbReference>
<dbReference type="STRING" id="314283.MED297_01560"/>
<reference evidence="2 3" key="1">
    <citation type="submission" date="2006-02" db="EMBL/GenBank/DDBJ databases">
        <authorList>
            <person name="Pinhassi J."/>
            <person name="Pedros-Alio C."/>
            <person name="Ferriera S."/>
            <person name="Johnson J."/>
            <person name="Kravitz S."/>
            <person name="Halpern A."/>
            <person name="Remington K."/>
            <person name="Beeson K."/>
            <person name="Tran B."/>
            <person name="Rogers Y.-H."/>
            <person name="Friedman R."/>
            <person name="Venter J.C."/>
        </authorList>
    </citation>
    <scope>NUCLEOTIDE SEQUENCE [LARGE SCALE GENOMIC DNA]</scope>
    <source>
        <strain evidence="2 3">MED297</strain>
    </source>
</reference>
<dbReference type="AlphaFoldDB" id="A4BBY2"/>
<keyword evidence="3" id="KW-1185">Reference proteome</keyword>
<evidence type="ECO:0000313" key="3">
    <source>
        <dbReference type="Proteomes" id="UP000005953"/>
    </source>
</evidence>
<sequence>MSDSTPRTLLEDLEAIRKSLDKIARSEPQIPTLEEIVGHRAPTTVNPDNPFLSSQSLSELIRIRNEAEARAAEELAKVEPIRPITDILTSEPKPQTGPVAPDPEAIIQQMESLFDTWIEHSVNEYLTVFESELRNRLQQDFRDLVENWYEEHQLPIPESFRSANERDSESADTETE</sequence>
<protein>
    <submittedName>
        <fullName evidence="2">Uncharacterized protein</fullName>
    </submittedName>
</protein>
<dbReference type="OrthoDB" id="6196215at2"/>
<name>A4BBY2_9GAMM</name>